<sequence>MASKSPKPSISTALYGGGTTTTTTMDVEKVFHMNGGTGQTSYSKNSSLQKKASDKVKHVTLESIEQVFVRTVPRSMGIADLGCSSGPNTLSNVKDMVERVGWAGRALGLPEPEFRVYLNDLPTNDFNSIFQALPEFQAELKRERGGAGGGEGGPWIYIAGCPGTFYGRLFPENWLHFVYSSNSLHWLSKVPPGLYDAEGRPKNKGSVYITQRSPPEVAQAYVHQFNLDFSLFLGLRSKELVMGGKMVLIFLGRETSIHIDRGNSFLWDLLTKAFSILISKGEVEEEKVDAYDVHFYAPSMEEVEKAVKSEGSFEMEMLQMFGADNKKEEYSYKNDGEMMMVSYGRRVAMGVRAVQESMLTHHFGGGILDSLFEEYGRLLDLELSIQHITPITFVLVLRKL</sequence>
<keyword evidence="2" id="KW-0489">Methyltransferase</keyword>
<proteinExistence type="inferred from homology"/>
<protein>
    <recommendedName>
        <fullName evidence="8">Jasmonate O-methyltransferase</fullName>
    </recommendedName>
</protein>
<accession>A0A484LGA7</accession>
<keyword evidence="5" id="KW-0460">Magnesium</keyword>
<dbReference type="OrthoDB" id="1523883at2759"/>
<dbReference type="Gene3D" id="3.40.50.150">
    <property type="entry name" value="Vaccinia Virus protein VP39"/>
    <property type="match status" value="1"/>
</dbReference>
<dbReference type="Pfam" id="PF03492">
    <property type="entry name" value="Methyltransf_7"/>
    <property type="match status" value="1"/>
</dbReference>
<reference evidence="6 7" key="1">
    <citation type="submission" date="2018-04" db="EMBL/GenBank/DDBJ databases">
        <authorList>
            <person name="Vogel A."/>
        </authorList>
    </citation>
    <scope>NUCLEOTIDE SEQUENCE [LARGE SCALE GENOMIC DNA]</scope>
</reference>
<evidence type="ECO:0000256" key="2">
    <source>
        <dbReference type="ARBA" id="ARBA00022603"/>
    </source>
</evidence>
<comment type="similarity">
    <text evidence="1">Belongs to the methyltransferase superfamily. Type-7 methyltransferase family.</text>
</comment>
<dbReference type="InterPro" id="IPR029063">
    <property type="entry name" value="SAM-dependent_MTases_sf"/>
</dbReference>
<dbReference type="Proteomes" id="UP000595140">
    <property type="component" value="Unassembled WGS sequence"/>
</dbReference>
<keyword evidence="4" id="KW-0479">Metal-binding</keyword>
<dbReference type="Gene3D" id="1.10.1200.270">
    <property type="entry name" value="Methyltransferase, alpha-helical capping domain"/>
    <property type="match status" value="1"/>
</dbReference>
<keyword evidence="7" id="KW-1185">Reference proteome</keyword>
<evidence type="ECO:0000256" key="4">
    <source>
        <dbReference type="ARBA" id="ARBA00022723"/>
    </source>
</evidence>
<evidence type="ECO:0008006" key="8">
    <source>
        <dbReference type="Google" id="ProtNLM"/>
    </source>
</evidence>
<organism evidence="6 7">
    <name type="scientific">Cuscuta campestris</name>
    <dbReference type="NCBI Taxonomy" id="132261"/>
    <lineage>
        <taxon>Eukaryota</taxon>
        <taxon>Viridiplantae</taxon>
        <taxon>Streptophyta</taxon>
        <taxon>Embryophyta</taxon>
        <taxon>Tracheophyta</taxon>
        <taxon>Spermatophyta</taxon>
        <taxon>Magnoliopsida</taxon>
        <taxon>eudicotyledons</taxon>
        <taxon>Gunneridae</taxon>
        <taxon>Pentapetalae</taxon>
        <taxon>asterids</taxon>
        <taxon>lamiids</taxon>
        <taxon>Solanales</taxon>
        <taxon>Convolvulaceae</taxon>
        <taxon>Cuscuteae</taxon>
        <taxon>Cuscuta</taxon>
        <taxon>Cuscuta subgen. Grammica</taxon>
        <taxon>Cuscuta sect. Cleistogrammica</taxon>
    </lineage>
</organism>
<name>A0A484LGA7_9ASTE</name>
<dbReference type="GO" id="GO:0046872">
    <property type="term" value="F:metal ion binding"/>
    <property type="evidence" value="ECO:0007669"/>
    <property type="project" value="UniProtKB-KW"/>
</dbReference>
<evidence type="ECO:0000313" key="6">
    <source>
        <dbReference type="EMBL" id="VFQ75463.1"/>
    </source>
</evidence>
<dbReference type="GO" id="GO:0008168">
    <property type="term" value="F:methyltransferase activity"/>
    <property type="evidence" value="ECO:0007669"/>
    <property type="project" value="UniProtKB-KW"/>
</dbReference>
<dbReference type="SUPFAM" id="SSF53335">
    <property type="entry name" value="S-adenosyl-L-methionine-dependent methyltransferases"/>
    <property type="match status" value="1"/>
</dbReference>
<evidence type="ECO:0000256" key="3">
    <source>
        <dbReference type="ARBA" id="ARBA00022679"/>
    </source>
</evidence>
<dbReference type="GO" id="GO:0032259">
    <property type="term" value="P:methylation"/>
    <property type="evidence" value="ECO:0007669"/>
    <property type="project" value="UniProtKB-KW"/>
</dbReference>
<dbReference type="AlphaFoldDB" id="A0A484LGA7"/>
<dbReference type="InterPro" id="IPR005299">
    <property type="entry name" value="MeTrfase_7"/>
</dbReference>
<evidence type="ECO:0000256" key="1">
    <source>
        <dbReference type="ARBA" id="ARBA00007967"/>
    </source>
</evidence>
<keyword evidence="3" id="KW-0808">Transferase</keyword>
<evidence type="ECO:0000256" key="5">
    <source>
        <dbReference type="ARBA" id="ARBA00022842"/>
    </source>
</evidence>
<evidence type="ECO:0000313" key="7">
    <source>
        <dbReference type="Proteomes" id="UP000595140"/>
    </source>
</evidence>
<dbReference type="PANTHER" id="PTHR31009">
    <property type="entry name" value="S-ADENOSYL-L-METHIONINE:CARBOXYL METHYLTRANSFERASE FAMILY PROTEIN"/>
    <property type="match status" value="1"/>
</dbReference>
<dbReference type="InterPro" id="IPR042086">
    <property type="entry name" value="MeTrfase_capping"/>
</dbReference>
<dbReference type="EMBL" id="OOIL02001451">
    <property type="protein sequence ID" value="VFQ75463.1"/>
    <property type="molecule type" value="Genomic_DNA"/>
</dbReference>
<gene>
    <name evidence="6" type="ORF">CCAM_LOCUS17239</name>
</gene>